<keyword evidence="3" id="KW-1185">Reference proteome</keyword>
<dbReference type="Proteomes" id="UP001213623">
    <property type="component" value="Chromosome 3"/>
</dbReference>
<name>A0AAF0ERW2_9BASI</name>
<feature type="region of interest" description="Disordered" evidence="1">
    <location>
        <begin position="207"/>
        <end position="269"/>
    </location>
</feature>
<organism evidence="2 3">
    <name type="scientific">Malassezia nana</name>
    <dbReference type="NCBI Taxonomy" id="180528"/>
    <lineage>
        <taxon>Eukaryota</taxon>
        <taxon>Fungi</taxon>
        <taxon>Dikarya</taxon>
        <taxon>Basidiomycota</taxon>
        <taxon>Ustilaginomycotina</taxon>
        <taxon>Malasseziomycetes</taxon>
        <taxon>Malasseziales</taxon>
        <taxon>Malasseziaceae</taxon>
        <taxon>Malassezia</taxon>
    </lineage>
</organism>
<feature type="region of interest" description="Disordered" evidence="1">
    <location>
        <begin position="478"/>
        <end position="664"/>
    </location>
</feature>
<protein>
    <submittedName>
        <fullName evidence="2">Uncharacterized protein</fullName>
    </submittedName>
</protein>
<sequence length="1323" mass="150829">MPPRAGAPRREKSLDSPHLRIVEHAVSDRTIRERDRALSHGALERRHLRKGPSRSASTPHMPVTARDDTTRIVRTRGPAPPELPGSPEPSLRLTSQSWSMSTPRGTVMDRKKQRRQRPDTSTSRHVFHMIGSDSPLSSPLRSPRTLEPEKQVPFKALGSATSRIPNPEAPHANLAVLATIAIGDTDEVGEQAEYERDAKWMQEEQERHLAYARSTAPRHSHSAHETRQQQSSTPVAQESMAPAVTDEESSTSDEFKDAESVRASMLATRASQEQLRAELLAQQREIEERKRRVMQEKREAEAAKAREAAFRVQLEREALEREQQQRELERLERARRQAMEQERTREAERLEARRVRLEQQMRAAAERAAAAKRVQQEALVAEMERERRRIDDELAAEMRRAQIDKERAKAARVAAAERERARLLALKQAEQERLAREQAEKARLAAQAEQERLAAIARAEQDRLAAQAEEQRLLAERQKEELLREENERERARLAAFKQEAREREQLQARRAENERRRAQEAERQKRQAQEAEKQKRQVQEAEKQKRQAAMEREEREQRLQEEQAEHERRKKAWRDAEMARMAEEKAAQERALAETDERAQLEAEERARAEADERARAEADERAQVEAEEHARDEAEERARAEAEEHARVESDKHARAQAHEPVLEKESSYLAQTPVLAQESDQLEFQAQEAAMQTPAMREALHRSYAAREAREAQRQQQEGRALRRARREAEDEDRMMRAQTRRSEDTDETSSVAETELSGFSRASDATDTSRLTQILKHFRVVSQPSPHIQGILSETQTGTQQRLRFDAPKPVREESIHAHPALPWMTWMIEEHVPRARAPATSAPQAPVVKNEAVSHVTRSVRASLLSMHSLDSAIPDEGWVVRPAGPYRHSGICYLPGYTVHGLAEPMQRPTTTGELLFTITQRKFVQELLWNLDFCDIRALYDVSRGVRRMLQDPDVLDTVLRRFLGPIGYTHGASESPSALTAPTLTLLHAEGFLMYLYGGDELFPAAHAYLTGAYHLDRRIPRLARTMTRSYNRVLAHVRMQTPKATGATWEVYGPGGMHALQLSSLVLPGVVSMFQAWAPTSPGWAPEVQRVERELFVSGVWRCLCKGDVAINMATGSRFLFDGEAFEPLATQYDLQGHLPAWINVLQYPPTYFDPVLPPHNMPAMYMDIRPWRDQIIPSLQLVRDNIERTGANRQLYRISKWVYRAVFTVEELHPSTPDAIPSASEAHPAWNGTVTIDVESTAEYVARFLERCRAPSDPDTWVADVLAHVLQGTNATLPVSRPPLAQDPEDGALHPYYKLRDRCQPGLGWFLPA</sequence>
<feature type="region of interest" description="Disordered" evidence="1">
    <location>
        <begin position="707"/>
        <end position="770"/>
    </location>
</feature>
<gene>
    <name evidence="2" type="ORF">MNAN1_002118</name>
</gene>
<feature type="compositionally biased region" description="Pro residues" evidence="1">
    <location>
        <begin position="78"/>
        <end position="87"/>
    </location>
</feature>
<evidence type="ECO:0000256" key="1">
    <source>
        <dbReference type="SAM" id="MobiDB-lite"/>
    </source>
</evidence>
<evidence type="ECO:0000313" key="2">
    <source>
        <dbReference type="EMBL" id="WFD27122.1"/>
    </source>
</evidence>
<feature type="compositionally biased region" description="Polar residues" evidence="1">
    <location>
        <begin position="93"/>
        <end position="104"/>
    </location>
</feature>
<reference evidence="2" key="1">
    <citation type="submission" date="2023-03" db="EMBL/GenBank/DDBJ databases">
        <title>Mating type loci evolution in Malassezia.</title>
        <authorList>
            <person name="Coelho M.A."/>
        </authorList>
    </citation>
    <scope>NUCLEOTIDE SEQUENCE</scope>
    <source>
        <strain evidence="2">CBS 9557</strain>
    </source>
</reference>
<feature type="compositionally biased region" description="Basic and acidic residues" evidence="1">
    <location>
        <begin position="8"/>
        <end position="45"/>
    </location>
</feature>
<accession>A0AAF0ERW2</accession>
<dbReference type="EMBL" id="CP119894">
    <property type="protein sequence ID" value="WFD27122.1"/>
    <property type="molecule type" value="Genomic_DNA"/>
</dbReference>
<feature type="compositionally biased region" description="Basic and acidic residues" evidence="1">
    <location>
        <begin position="707"/>
        <end position="716"/>
    </location>
</feature>
<feature type="compositionally biased region" description="Low complexity" evidence="1">
    <location>
        <begin position="134"/>
        <end position="143"/>
    </location>
</feature>
<proteinExistence type="predicted"/>
<evidence type="ECO:0000313" key="3">
    <source>
        <dbReference type="Proteomes" id="UP001213623"/>
    </source>
</evidence>
<feature type="region of interest" description="Disordered" evidence="1">
    <location>
        <begin position="1"/>
        <end position="149"/>
    </location>
</feature>